<keyword evidence="4" id="KW-1185">Reference proteome</keyword>
<evidence type="ECO:0000313" key="3">
    <source>
        <dbReference type="EMBL" id="QRG05500.1"/>
    </source>
</evidence>
<feature type="signal peptide" evidence="2">
    <location>
        <begin position="1"/>
        <end position="27"/>
    </location>
</feature>
<feature type="compositionally biased region" description="Low complexity" evidence="1">
    <location>
        <begin position="784"/>
        <end position="795"/>
    </location>
</feature>
<keyword evidence="2" id="KW-0732">Signal</keyword>
<organism evidence="3 4">
    <name type="scientific">Xanthobacter dioxanivorans</name>
    <dbReference type="NCBI Taxonomy" id="2528964"/>
    <lineage>
        <taxon>Bacteria</taxon>
        <taxon>Pseudomonadati</taxon>
        <taxon>Pseudomonadota</taxon>
        <taxon>Alphaproteobacteria</taxon>
        <taxon>Hyphomicrobiales</taxon>
        <taxon>Xanthobacteraceae</taxon>
        <taxon>Xanthobacter</taxon>
    </lineage>
</organism>
<evidence type="ECO:0000256" key="1">
    <source>
        <dbReference type="SAM" id="MobiDB-lite"/>
    </source>
</evidence>
<sequence>MTRLISSRLLASTSVIAIALAASGARAEDFIIPSGTVFTTPVVVDMNTAGAPFGSVLNLGGIVITENTRNSAEALTIYRTAISGSIVNSGTVNIAQTLSKLDIHGGGTSVSASGETKGIVLYNSAPLNGGFQNSGSVTVSRNAVADVVVKTSGTVALSEYAYGVQLDSYMAGGIVNTNTGVIDVSNDITAALTPSDHYSQLNPVTTVYAYGVIAYDTAAASGFDNAGSISASARGTITHNLARSSSATLLAASTARAVGVVMSQSGAAMPSGVTGTSMTNSGIIDVVGAMTQATNFSVVATSANAGLGRLIESSAVVFAAGVLANEAQVTRFENTGTLSVSGTASVVAVGSVIGPGKASLINHNSPTSPETSFESGSVGGSVTAYGVSIANGSLGGLSNTGVIDVSGQATTTLTGTATGTTAAEVGLQAFAAVQLTGIDVATQTLTGPVLNSGQVTLDATAAFTSQQTATGSGGATSHDAKVESSGFVQTRLAGISVASSGFEAANYNATVGNSAQITLSATATGSQGGTAQSQGEAVADVSFSSGSSFLVGALLFATNTASGILVDAPNVAEVTNSGIIDLSSAFSSGLVATATGGTKATASANSAAPSLTSFGLNIQEVAGGPSAGTVPTTRIANSGTIGLSATVTIANVASAAANLAGGTASASAASQSTTVSTTPGLDGAVAASYGIYLSLDGLAGSLSNSGVISVSQALSITDRATATADKAEAMAVSDGLSLALGVLAAPGAVTGSFLNTGAISAAALGNFTASATATGGPDRRARMPARPGSSSAAASFLPPPGCPGSTIAAPCG</sequence>
<gene>
    <name evidence="3" type="ORF">EZH22_20830</name>
</gene>
<reference evidence="3 4" key="1">
    <citation type="submission" date="2020-10" db="EMBL/GenBank/DDBJ databases">
        <title>Degradation of 1,4-Dioxane by Xanthobacter sp. YN2, via a Novel Group-2 Soluble Di-Iron Monooxygenase.</title>
        <authorList>
            <person name="Ma F."/>
            <person name="Wang Y."/>
            <person name="Yang J."/>
            <person name="Guo H."/>
            <person name="Su D."/>
            <person name="Yu L."/>
        </authorList>
    </citation>
    <scope>NUCLEOTIDE SEQUENCE [LARGE SCALE GENOMIC DNA]</scope>
    <source>
        <strain evidence="3 4">YN2</strain>
    </source>
</reference>
<evidence type="ECO:0000313" key="4">
    <source>
        <dbReference type="Proteomes" id="UP000596427"/>
    </source>
</evidence>
<dbReference type="RefSeq" id="WP_203192365.1">
    <property type="nucleotide sequence ID" value="NZ_CP063362.1"/>
</dbReference>
<name>A0A974SHA3_9HYPH</name>
<dbReference type="AlphaFoldDB" id="A0A974SHA3"/>
<feature type="region of interest" description="Disordered" evidence="1">
    <location>
        <begin position="772"/>
        <end position="798"/>
    </location>
</feature>
<dbReference type="KEGG" id="xdi:EZH22_20830"/>
<evidence type="ECO:0000256" key="2">
    <source>
        <dbReference type="SAM" id="SignalP"/>
    </source>
</evidence>
<feature type="chain" id="PRO_5037998109" evidence="2">
    <location>
        <begin position="28"/>
        <end position="812"/>
    </location>
</feature>
<protein>
    <submittedName>
        <fullName evidence="3">Uncharacterized protein</fullName>
    </submittedName>
</protein>
<proteinExistence type="predicted"/>
<dbReference type="EMBL" id="CP063362">
    <property type="protein sequence ID" value="QRG05500.1"/>
    <property type="molecule type" value="Genomic_DNA"/>
</dbReference>
<accession>A0A974SHA3</accession>
<dbReference type="Proteomes" id="UP000596427">
    <property type="component" value="Chromosome"/>
</dbReference>